<dbReference type="GO" id="GO:0003676">
    <property type="term" value="F:nucleic acid binding"/>
    <property type="evidence" value="ECO:0007669"/>
    <property type="project" value="InterPro"/>
</dbReference>
<feature type="compositionally biased region" description="Polar residues" evidence="2">
    <location>
        <begin position="97"/>
        <end position="106"/>
    </location>
</feature>
<feature type="domain" description="CCHC-type" evidence="3">
    <location>
        <begin position="149"/>
        <end position="162"/>
    </location>
</feature>
<dbReference type="Proteomes" id="UP000280104">
    <property type="component" value="Chromosome II"/>
</dbReference>
<name>A0A7H4LKV0_WHEAT</name>
<reference evidence="4 5" key="1">
    <citation type="submission" date="2018-05" db="EMBL/GenBank/DDBJ databases">
        <authorList>
            <person name="Thind KAUR A."/>
        </authorList>
    </citation>
    <scope>NUCLEOTIDE SEQUENCE [LARGE SCALE GENOMIC DNA]</scope>
</reference>
<accession>A0A7H4LKV0</accession>
<dbReference type="Pfam" id="PF14223">
    <property type="entry name" value="Retrotran_gag_2"/>
    <property type="match status" value="1"/>
</dbReference>
<keyword evidence="1" id="KW-0479">Metal-binding</keyword>
<proteinExistence type="predicted"/>
<evidence type="ECO:0000256" key="2">
    <source>
        <dbReference type="SAM" id="MobiDB-lite"/>
    </source>
</evidence>
<dbReference type="Gene3D" id="4.10.60.10">
    <property type="entry name" value="Zinc finger, CCHC-type"/>
    <property type="match status" value="1"/>
</dbReference>
<evidence type="ECO:0000313" key="4">
    <source>
        <dbReference type="EMBL" id="SPT19238.1"/>
    </source>
</evidence>
<keyword evidence="1" id="KW-0862">Zinc</keyword>
<sequence length="195" mass="22485">MKDGEGVSEMYYRLALITNEIAGLGSEDMTKKFIIKKILRGLDGKYDTVCTLIQMVHNYKDLNPTEVIGRITTHEMSLKDKDELHNKSSGAYKASSDAPTTSSDKLVSNEELSLMVKNFNKFYNNRSKDRSSKSRSYNDKRSSSRDRNCYNCGRARHYSSECTAPYNKRVGSPKRRSRRDESPPRERRSRDDHHE</sequence>
<evidence type="ECO:0000313" key="5">
    <source>
        <dbReference type="Proteomes" id="UP000280104"/>
    </source>
</evidence>
<feature type="region of interest" description="Disordered" evidence="2">
    <location>
        <begin position="79"/>
        <end position="106"/>
    </location>
</feature>
<dbReference type="EMBL" id="LS480641">
    <property type="protein sequence ID" value="SPT19238.1"/>
    <property type="molecule type" value="Genomic_DNA"/>
</dbReference>
<feature type="compositionally biased region" description="Basic and acidic residues" evidence="2">
    <location>
        <begin position="126"/>
        <end position="148"/>
    </location>
</feature>
<organism evidence="4 5">
    <name type="scientific">Triticum aestivum</name>
    <name type="common">Wheat</name>
    <dbReference type="NCBI Taxonomy" id="4565"/>
    <lineage>
        <taxon>Eukaryota</taxon>
        <taxon>Viridiplantae</taxon>
        <taxon>Streptophyta</taxon>
        <taxon>Embryophyta</taxon>
        <taxon>Tracheophyta</taxon>
        <taxon>Spermatophyta</taxon>
        <taxon>Magnoliopsida</taxon>
        <taxon>Liliopsida</taxon>
        <taxon>Poales</taxon>
        <taxon>Poaceae</taxon>
        <taxon>BOP clade</taxon>
        <taxon>Pooideae</taxon>
        <taxon>Triticodae</taxon>
        <taxon>Triticeae</taxon>
        <taxon>Triticinae</taxon>
        <taxon>Triticum</taxon>
    </lineage>
</organism>
<gene>
    <name evidence="4" type="ORF">CAMPLR22A2D_LOCUS3853</name>
</gene>
<dbReference type="AlphaFoldDB" id="A0A7H4LKV0"/>
<evidence type="ECO:0000256" key="1">
    <source>
        <dbReference type="PROSITE-ProRule" id="PRU00047"/>
    </source>
</evidence>
<dbReference type="InterPro" id="IPR036875">
    <property type="entry name" value="Znf_CCHC_sf"/>
</dbReference>
<feature type="compositionally biased region" description="Basic and acidic residues" evidence="2">
    <location>
        <begin position="178"/>
        <end position="195"/>
    </location>
</feature>
<dbReference type="InterPro" id="IPR001878">
    <property type="entry name" value="Znf_CCHC"/>
</dbReference>
<feature type="region of interest" description="Disordered" evidence="2">
    <location>
        <begin position="125"/>
        <end position="195"/>
    </location>
</feature>
<keyword evidence="1" id="KW-0863">Zinc-finger</keyword>
<dbReference type="PROSITE" id="PS50158">
    <property type="entry name" value="ZF_CCHC"/>
    <property type="match status" value="1"/>
</dbReference>
<dbReference type="SUPFAM" id="SSF57756">
    <property type="entry name" value="Retrovirus zinc finger-like domains"/>
    <property type="match status" value="1"/>
</dbReference>
<protein>
    <recommendedName>
        <fullName evidence="3">CCHC-type domain-containing protein</fullName>
    </recommendedName>
</protein>
<evidence type="ECO:0000259" key="3">
    <source>
        <dbReference type="PROSITE" id="PS50158"/>
    </source>
</evidence>
<dbReference type="SMART" id="SM00343">
    <property type="entry name" value="ZnF_C2HC"/>
    <property type="match status" value="1"/>
</dbReference>
<dbReference type="GO" id="GO:0008270">
    <property type="term" value="F:zinc ion binding"/>
    <property type="evidence" value="ECO:0007669"/>
    <property type="project" value="UniProtKB-KW"/>
</dbReference>